<feature type="chain" id="PRO_5020266767" evidence="1">
    <location>
        <begin position="18"/>
        <end position="92"/>
    </location>
</feature>
<dbReference type="RefSeq" id="WP_130922463.1">
    <property type="nucleotide sequence ID" value="NZ_JAANOM010000002.1"/>
</dbReference>
<dbReference type="Proteomes" id="UP000293583">
    <property type="component" value="Unassembled WGS sequence"/>
</dbReference>
<protein>
    <submittedName>
        <fullName evidence="2">Uncharacterized protein</fullName>
    </submittedName>
</protein>
<dbReference type="AlphaFoldDB" id="A0A4Q9BGQ8"/>
<evidence type="ECO:0000256" key="1">
    <source>
        <dbReference type="SAM" id="SignalP"/>
    </source>
</evidence>
<accession>A0A4Q9BGQ8</accession>
<gene>
    <name evidence="2" type="ORF">EWU20_01555</name>
</gene>
<reference evidence="2 3" key="1">
    <citation type="submission" date="2019-02" db="EMBL/GenBank/DDBJ databases">
        <title>Genome of a new Bacteroidetes strain.</title>
        <authorList>
            <person name="Pitt A."/>
        </authorList>
    </citation>
    <scope>NUCLEOTIDE SEQUENCE [LARGE SCALE GENOMIC DNA]</scope>
    <source>
        <strain evidence="2 3">103A-SOEBACH</strain>
    </source>
</reference>
<keyword evidence="3" id="KW-1185">Reference proteome</keyword>
<dbReference type="EMBL" id="SEWY01000001">
    <property type="protein sequence ID" value="TBH75287.1"/>
    <property type="molecule type" value="Genomic_DNA"/>
</dbReference>
<feature type="signal peptide" evidence="1">
    <location>
        <begin position="1"/>
        <end position="17"/>
    </location>
</feature>
<comment type="caution">
    <text evidence="2">The sequence shown here is derived from an EMBL/GenBank/DDBJ whole genome shotgun (WGS) entry which is preliminary data.</text>
</comment>
<evidence type="ECO:0000313" key="3">
    <source>
        <dbReference type="Proteomes" id="UP000293583"/>
    </source>
</evidence>
<organism evidence="2 3">
    <name type="scientific">Aquirufa antheringensis</name>
    <dbReference type="NCBI Taxonomy" id="2516559"/>
    <lineage>
        <taxon>Bacteria</taxon>
        <taxon>Pseudomonadati</taxon>
        <taxon>Bacteroidota</taxon>
        <taxon>Cytophagia</taxon>
        <taxon>Cytophagales</taxon>
        <taxon>Flectobacillaceae</taxon>
        <taxon>Aquirufa</taxon>
    </lineage>
</organism>
<proteinExistence type="predicted"/>
<evidence type="ECO:0000313" key="2">
    <source>
        <dbReference type="EMBL" id="TBH75287.1"/>
    </source>
</evidence>
<keyword evidence="1" id="KW-0732">Signal</keyword>
<name>A0A4Q9BGQ8_9BACT</name>
<sequence>MKKVLMLAGTLALFSFAADKFISMRIAEPTVNYHWNNLNSIKAIADQSNLPHSQVKFIIASIDSLQKDMARTARLDSMVAAPAPAAAPAKKK</sequence>